<evidence type="ECO:0000256" key="1">
    <source>
        <dbReference type="SAM" id="MobiDB-lite"/>
    </source>
</evidence>
<evidence type="ECO:0000313" key="4">
    <source>
        <dbReference type="EMBL" id="RCJ32418.1"/>
    </source>
</evidence>
<evidence type="ECO:0008006" key="6">
    <source>
        <dbReference type="Google" id="ProtNLM"/>
    </source>
</evidence>
<dbReference type="InterPro" id="IPR005105">
    <property type="entry name" value="GlnD_Uridyltrans_N"/>
</dbReference>
<dbReference type="InterPro" id="IPR025295">
    <property type="entry name" value="eCIS_core_dom"/>
</dbReference>
<feature type="domain" description="eCIS core" evidence="3">
    <location>
        <begin position="123"/>
        <end position="188"/>
    </location>
</feature>
<feature type="compositionally biased region" description="Polar residues" evidence="1">
    <location>
        <begin position="36"/>
        <end position="46"/>
    </location>
</feature>
<reference evidence="4 5" key="1">
    <citation type="submission" date="2016-04" db="EMBL/GenBank/DDBJ databases">
        <authorList>
            <person name="Evans L.H."/>
            <person name="Alamgir A."/>
            <person name="Owens N."/>
            <person name="Weber N.D."/>
            <person name="Virtaneva K."/>
            <person name="Barbian K."/>
            <person name="Babar A."/>
            <person name="Rosenke K."/>
        </authorList>
    </citation>
    <scope>NUCLEOTIDE SEQUENCE [LARGE SCALE GENOMIC DNA]</scope>
    <source>
        <strain evidence="4">NIES-2108</strain>
    </source>
</reference>
<evidence type="ECO:0000259" key="2">
    <source>
        <dbReference type="Pfam" id="PF03445"/>
    </source>
</evidence>
<dbReference type="AlphaFoldDB" id="A0A367R7F0"/>
<sequence>MTCKCTAQTNQQQKSEKPQASGILQRAAVRSVSDARVQSTDDQEAQPLSNLAFSKDFSRVPINTTKPQQIMAKQMLSPVVQQKNTPVSVQSGESEAIQRYEMSEVSNEGIGASEKHKENKTGLPDRLKMAAENYFGYSLDDVNVRYNSPKPAQLQAYAYAQGTDIYVAPGRERDIGHEVGHVIQQKQGKVRPTLWLAKGVAINDDPRLEKEADAMASKFMQRREIENCTPPTRVKMPEEVQQKMATSFLPTPNFQQHSATNHNAILRSRILQLSSVAPTLQLMVDKNLPRGTNLIRTKDKKQVKVVGATSNGYCVTASDEKPMILQYNELEPLLEENVNTIELPKNHLESVLSNSTLQVEKRMQIATDVVDKLFAEAVGHFSGTPIPWVESYSWLALGSYGRREMCPYSDIELGIVYLLKPAQEKEADAHTIKERLDTLGINVLNQLQTAAAFITLDPEGNFPSGKGGGSLMGEASQLAKSIAVVSAYEAMDARHTMLMDARFLSAPGTNNEAFKVFQQTKTETMNKEVEGKKQGEVNAEHLTRLAKKSLEDGQKDIQKNPRFLDVKKNFRQPLDWTLMALCVKAGKFEPVSHQDRIKALKDEKVLTVEQAEQLKQIYRSIFETRIKLHTFHHQELDIVDMKPDQKEDTEGFDTTRLEQIGKFPEEPKSEIRNIIKQFLSVAPQLLQLLN</sequence>
<feature type="compositionally biased region" description="Polar residues" evidence="1">
    <location>
        <begin position="1"/>
        <end position="13"/>
    </location>
</feature>
<comment type="caution">
    <text evidence="4">The sequence shown here is derived from an EMBL/GenBank/DDBJ whole genome shotgun (WGS) entry which is preliminary data.</text>
</comment>
<dbReference type="Pfam" id="PF13699">
    <property type="entry name" value="eCIS_core"/>
    <property type="match status" value="1"/>
</dbReference>
<organism evidence="4 5">
    <name type="scientific">Nostoc punctiforme NIES-2108</name>
    <dbReference type="NCBI Taxonomy" id="1356359"/>
    <lineage>
        <taxon>Bacteria</taxon>
        <taxon>Bacillati</taxon>
        <taxon>Cyanobacteriota</taxon>
        <taxon>Cyanophyceae</taxon>
        <taxon>Nostocales</taxon>
        <taxon>Nostocaceae</taxon>
        <taxon>Nostoc</taxon>
    </lineage>
</organism>
<gene>
    <name evidence="4" type="ORF">A6769_28220</name>
</gene>
<dbReference type="GO" id="GO:0008773">
    <property type="term" value="F:[protein-PII] uridylyltransferase activity"/>
    <property type="evidence" value="ECO:0007669"/>
    <property type="project" value="InterPro"/>
</dbReference>
<name>A0A367R7F0_NOSPU</name>
<accession>A0A367R7F0</accession>
<feature type="region of interest" description="Disordered" evidence="1">
    <location>
        <begin position="1"/>
        <end position="46"/>
    </location>
</feature>
<evidence type="ECO:0000259" key="3">
    <source>
        <dbReference type="Pfam" id="PF13699"/>
    </source>
</evidence>
<feature type="domain" description="Protein-PII uridylyltransferase N-terminal" evidence="2">
    <location>
        <begin position="352"/>
        <end position="441"/>
    </location>
</feature>
<dbReference type="Proteomes" id="UP000252085">
    <property type="component" value="Unassembled WGS sequence"/>
</dbReference>
<dbReference type="Pfam" id="PF03445">
    <property type="entry name" value="DUF294"/>
    <property type="match status" value="1"/>
</dbReference>
<protein>
    <recommendedName>
        <fullName evidence="6">DUF4157 domain-containing protein</fullName>
    </recommendedName>
</protein>
<proteinExistence type="predicted"/>
<evidence type="ECO:0000313" key="5">
    <source>
        <dbReference type="Proteomes" id="UP000252085"/>
    </source>
</evidence>
<dbReference type="EMBL" id="LXQE01000166">
    <property type="protein sequence ID" value="RCJ32418.1"/>
    <property type="molecule type" value="Genomic_DNA"/>
</dbReference>